<dbReference type="AlphaFoldDB" id="A3IIT7"/>
<gene>
    <name evidence="1" type="ORF">CY0110_18027</name>
</gene>
<sequence length="20" mass="2452">MKQYEAFRGDLNAFFMRTIL</sequence>
<reference evidence="1 2" key="1">
    <citation type="submission" date="2007-03" db="EMBL/GenBank/DDBJ databases">
        <authorList>
            <person name="Stal L."/>
            <person name="Ferriera S."/>
            <person name="Johnson J."/>
            <person name="Kravitz S."/>
            <person name="Beeson K."/>
            <person name="Sutton G."/>
            <person name="Rogers Y.-H."/>
            <person name="Friedman R."/>
            <person name="Frazier M."/>
            <person name="Venter J.C."/>
        </authorList>
    </citation>
    <scope>NUCLEOTIDE SEQUENCE [LARGE SCALE GENOMIC DNA]</scope>
    <source>
        <strain evidence="1 2">CCY0110</strain>
    </source>
</reference>
<organism evidence="1 2">
    <name type="scientific">Crocosphaera chwakensis CCY0110</name>
    <dbReference type="NCBI Taxonomy" id="391612"/>
    <lineage>
        <taxon>Bacteria</taxon>
        <taxon>Bacillati</taxon>
        <taxon>Cyanobacteriota</taxon>
        <taxon>Cyanophyceae</taxon>
        <taxon>Oscillatoriophycideae</taxon>
        <taxon>Chroococcales</taxon>
        <taxon>Aphanothecaceae</taxon>
        <taxon>Crocosphaera</taxon>
        <taxon>Crocosphaera chwakensis</taxon>
    </lineage>
</organism>
<accession>A3IIT7</accession>
<keyword evidence="2" id="KW-1185">Reference proteome</keyword>
<name>A3IIT7_9CHRO</name>
<dbReference type="EMBL" id="AAXW01000002">
    <property type="protein sequence ID" value="EAZ93719.1"/>
    <property type="molecule type" value="Genomic_DNA"/>
</dbReference>
<proteinExistence type="predicted"/>
<dbReference type="Proteomes" id="UP000003781">
    <property type="component" value="Unassembled WGS sequence"/>
</dbReference>
<evidence type="ECO:0000313" key="1">
    <source>
        <dbReference type="EMBL" id="EAZ93719.1"/>
    </source>
</evidence>
<protein>
    <submittedName>
        <fullName evidence="1">Uncharacterized protein</fullName>
    </submittedName>
</protein>
<comment type="caution">
    <text evidence="1">The sequence shown here is derived from an EMBL/GenBank/DDBJ whole genome shotgun (WGS) entry which is preliminary data.</text>
</comment>
<evidence type="ECO:0000313" key="2">
    <source>
        <dbReference type="Proteomes" id="UP000003781"/>
    </source>
</evidence>